<evidence type="ECO:0000313" key="1">
    <source>
        <dbReference type="EMBL" id="KAH3754206.1"/>
    </source>
</evidence>
<gene>
    <name evidence="1" type="ORF">DPMN_188870</name>
</gene>
<dbReference type="Proteomes" id="UP000828390">
    <property type="component" value="Unassembled WGS sequence"/>
</dbReference>
<protein>
    <submittedName>
        <fullName evidence="1">Uncharacterized protein</fullName>
    </submittedName>
</protein>
<accession>A0A9D4DRP9</accession>
<proteinExistence type="predicted"/>
<evidence type="ECO:0000313" key="2">
    <source>
        <dbReference type="Proteomes" id="UP000828390"/>
    </source>
</evidence>
<dbReference type="EMBL" id="JAIWYP010000010">
    <property type="protein sequence ID" value="KAH3754206.1"/>
    <property type="molecule type" value="Genomic_DNA"/>
</dbReference>
<organism evidence="1 2">
    <name type="scientific">Dreissena polymorpha</name>
    <name type="common">Zebra mussel</name>
    <name type="synonym">Mytilus polymorpha</name>
    <dbReference type="NCBI Taxonomy" id="45954"/>
    <lineage>
        <taxon>Eukaryota</taxon>
        <taxon>Metazoa</taxon>
        <taxon>Spiralia</taxon>
        <taxon>Lophotrochozoa</taxon>
        <taxon>Mollusca</taxon>
        <taxon>Bivalvia</taxon>
        <taxon>Autobranchia</taxon>
        <taxon>Heteroconchia</taxon>
        <taxon>Euheterodonta</taxon>
        <taxon>Imparidentia</taxon>
        <taxon>Neoheterodontei</taxon>
        <taxon>Myida</taxon>
        <taxon>Dreissenoidea</taxon>
        <taxon>Dreissenidae</taxon>
        <taxon>Dreissena</taxon>
    </lineage>
</organism>
<comment type="caution">
    <text evidence="1">The sequence shown here is derived from an EMBL/GenBank/DDBJ whole genome shotgun (WGS) entry which is preliminary data.</text>
</comment>
<name>A0A9D4DRP9_DREPO</name>
<dbReference type="AlphaFoldDB" id="A0A9D4DRP9"/>
<sequence length="92" mass="10190">MINIGITALERSMQTSHWDHRLGTVNANQSLGSPPWNGQCKPVIGITALERSMQTSGCLNRFADKGIIRTGLEHTCSFIEPTEELPLYVHIV</sequence>
<reference evidence="1" key="1">
    <citation type="journal article" date="2019" name="bioRxiv">
        <title>The Genome of the Zebra Mussel, Dreissena polymorpha: A Resource for Invasive Species Research.</title>
        <authorList>
            <person name="McCartney M.A."/>
            <person name="Auch B."/>
            <person name="Kono T."/>
            <person name="Mallez S."/>
            <person name="Zhang Y."/>
            <person name="Obille A."/>
            <person name="Becker A."/>
            <person name="Abrahante J.E."/>
            <person name="Garbe J."/>
            <person name="Badalamenti J.P."/>
            <person name="Herman A."/>
            <person name="Mangelson H."/>
            <person name="Liachko I."/>
            <person name="Sullivan S."/>
            <person name="Sone E.D."/>
            <person name="Koren S."/>
            <person name="Silverstein K.A.T."/>
            <person name="Beckman K.B."/>
            <person name="Gohl D.M."/>
        </authorList>
    </citation>
    <scope>NUCLEOTIDE SEQUENCE</scope>
    <source>
        <strain evidence="1">Duluth1</strain>
        <tissue evidence="1">Whole animal</tissue>
    </source>
</reference>
<keyword evidence="2" id="KW-1185">Reference proteome</keyword>
<reference evidence="1" key="2">
    <citation type="submission" date="2020-11" db="EMBL/GenBank/DDBJ databases">
        <authorList>
            <person name="McCartney M.A."/>
            <person name="Auch B."/>
            <person name="Kono T."/>
            <person name="Mallez S."/>
            <person name="Becker A."/>
            <person name="Gohl D.M."/>
            <person name="Silverstein K.A.T."/>
            <person name="Koren S."/>
            <person name="Bechman K.B."/>
            <person name="Herman A."/>
            <person name="Abrahante J.E."/>
            <person name="Garbe J."/>
        </authorList>
    </citation>
    <scope>NUCLEOTIDE SEQUENCE</scope>
    <source>
        <strain evidence="1">Duluth1</strain>
        <tissue evidence="1">Whole animal</tissue>
    </source>
</reference>